<dbReference type="InterPro" id="IPR036291">
    <property type="entry name" value="NAD(P)-bd_dom_sf"/>
</dbReference>
<organism evidence="2 3">
    <name type="scientific">Streptomyces tamarix</name>
    <dbReference type="NCBI Taxonomy" id="3078565"/>
    <lineage>
        <taxon>Bacteria</taxon>
        <taxon>Bacillati</taxon>
        <taxon>Actinomycetota</taxon>
        <taxon>Actinomycetes</taxon>
        <taxon>Kitasatosporales</taxon>
        <taxon>Streptomycetaceae</taxon>
        <taxon>Streptomyces</taxon>
    </lineage>
</organism>
<reference evidence="2 3" key="1">
    <citation type="submission" date="2023-09" db="EMBL/GenBank/DDBJ databases">
        <title>Streptomyces sp. nov.: A antagonism against Alternaria gaisen Producing Streptochlin, Isolated from Tamarix root soil.</title>
        <authorList>
            <person name="Chen Y."/>
        </authorList>
    </citation>
    <scope>NUCLEOTIDE SEQUENCE [LARGE SCALE GENOMIC DNA]</scope>
    <source>
        <strain evidence="2 3">TRM76323</strain>
    </source>
</reference>
<dbReference type="Gene3D" id="3.40.50.720">
    <property type="entry name" value="NAD(P)-binding Rossmann-like Domain"/>
    <property type="match status" value="1"/>
</dbReference>
<accession>A0ABU3QDW4</accession>
<proteinExistence type="predicted"/>
<dbReference type="InterPro" id="IPR051783">
    <property type="entry name" value="NAD(P)-dependent_oxidoreduct"/>
</dbReference>
<dbReference type="InterPro" id="IPR016040">
    <property type="entry name" value="NAD(P)-bd_dom"/>
</dbReference>
<dbReference type="RefSeq" id="WP_315875969.1">
    <property type="nucleotide sequence ID" value="NZ_JAWCTQ010000002.1"/>
</dbReference>
<protein>
    <submittedName>
        <fullName evidence="2">NAD(P)H-binding protein</fullName>
    </submittedName>
</protein>
<gene>
    <name evidence="2" type="ORF">RND61_02535</name>
</gene>
<dbReference type="EMBL" id="JAWCTQ010000002">
    <property type="protein sequence ID" value="MDT9680971.1"/>
    <property type="molecule type" value="Genomic_DNA"/>
</dbReference>
<evidence type="ECO:0000313" key="2">
    <source>
        <dbReference type="EMBL" id="MDT9680971.1"/>
    </source>
</evidence>
<sequence length="311" mass="33514">MKILVVGASGLLGQHTVTQLQRRGHVTTALARTDRPGIDHALDVSAASVGDWREVLAGHDGVVFAAGLDDRRPLRRPAYPTLRRANVEPVVALLTAARQEGLTRAAVIGSYFTCIHRHHPTWHLAIRHPYIRSRVEQAQEGRAAAGPNLPVAVLEVPFVFGAAIGRRPDWCRPLESWARSRWPLYAPDGSTAVTSARHVAEVAVTALEHASGEDLPVVEDNLSWQDMIARVASAVHRARPVRRLPSAVLRTALHLAGSLESLTGHQSGLTLAHLPDLLLHDLHLDPGPAAGLGLPGRPNLLDTAIAESLGR</sequence>
<dbReference type="PANTHER" id="PTHR48079:SF6">
    <property type="entry name" value="NAD(P)-BINDING DOMAIN-CONTAINING PROTEIN-RELATED"/>
    <property type="match status" value="1"/>
</dbReference>
<name>A0ABU3QDW4_9ACTN</name>
<dbReference type="Pfam" id="PF13460">
    <property type="entry name" value="NAD_binding_10"/>
    <property type="match status" value="1"/>
</dbReference>
<comment type="caution">
    <text evidence="2">The sequence shown here is derived from an EMBL/GenBank/DDBJ whole genome shotgun (WGS) entry which is preliminary data.</text>
</comment>
<dbReference type="PANTHER" id="PTHR48079">
    <property type="entry name" value="PROTEIN YEEZ"/>
    <property type="match status" value="1"/>
</dbReference>
<evidence type="ECO:0000313" key="3">
    <source>
        <dbReference type="Proteomes" id="UP001250181"/>
    </source>
</evidence>
<dbReference type="Proteomes" id="UP001250181">
    <property type="component" value="Unassembled WGS sequence"/>
</dbReference>
<evidence type="ECO:0000259" key="1">
    <source>
        <dbReference type="Pfam" id="PF13460"/>
    </source>
</evidence>
<keyword evidence="3" id="KW-1185">Reference proteome</keyword>
<dbReference type="SUPFAM" id="SSF51735">
    <property type="entry name" value="NAD(P)-binding Rossmann-fold domains"/>
    <property type="match status" value="1"/>
</dbReference>
<feature type="domain" description="NAD(P)-binding" evidence="1">
    <location>
        <begin position="7"/>
        <end position="138"/>
    </location>
</feature>